<dbReference type="InterPro" id="IPR023617">
    <property type="entry name" value="Tyr-tRNA-ligase_arc/euk-type"/>
</dbReference>
<evidence type="ECO:0000256" key="9">
    <source>
        <dbReference type="RuleBase" id="RU363036"/>
    </source>
</evidence>
<evidence type="ECO:0000256" key="8">
    <source>
        <dbReference type="ARBA" id="ARBA00048248"/>
    </source>
</evidence>
<dbReference type="GO" id="GO:0005737">
    <property type="term" value="C:cytoplasm"/>
    <property type="evidence" value="ECO:0007669"/>
    <property type="project" value="TreeGrafter"/>
</dbReference>
<proteinExistence type="inferred from homology"/>
<evidence type="ECO:0000256" key="5">
    <source>
        <dbReference type="ARBA" id="ARBA00022917"/>
    </source>
</evidence>
<evidence type="ECO:0000256" key="6">
    <source>
        <dbReference type="ARBA" id="ARBA00023146"/>
    </source>
</evidence>
<dbReference type="InterPro" id="IPR002307">
    <property type="entry name" value="Tyr-tRNA-ligase"/>
</dbReference>
<dbReference type="GO" id="GO:0004831">
    <property type="term" value="F:tyrosine-tRNA ligase activity"/>
    <property type="evidence" value="ECO:0007669"/>
    <property type="project" value="UniProtKB-EC"/>
</dbReference>
<comment type="similarity">
    <text evidence="9">Belongs to the class-I aminoacyl-tRNA synthetase family.</text>
</comment>
<name>A0A1W2TWV2_ROSNE</name>
<dbReference type="PANTHER" id="PTHR46264:SF4">
    <property type="entry name" value="TYROSINE--TRNA LIGASE, CYTOPLASMIC"/>
    <property type="match status" value="1"/>
</dbReference>
<dbReference type="Pfam" id="PF00579">
    <property type="entry name" value="tRNA-synt_1b"/>
    <property type="match status" value="1"/>
</dbReference>
<comment type="catalytic activity">
    <reaction evidence="8">
        <text>tRNA(Tyr) + L-tyrosine + ATP = L-tyrosyl-tRNA(Tyr) + AMP + diphosphate + H(+)</text>
        <dbReference type="Rhea" id="RHEA:10220"/>
        <dbReference type="Rhea" id="RHEA-COMP:9706"/>
        <dbReference type="Rhea" id="RHEA-COMP:9707"/>
        <dbReference type="ChEBI" id="CHEBI:15378"/>
        <dbReference type="ChEBI" id="CHEBI:30616"/>
        <dbReference type="ChEBI" id="CHEBI:33019"/>
        <dbReference type="ChEBI" id="CHEBI:58315"/>
        <dbReference type="ChEBI" id="CHEBI:78442"/>
        <dbReference type="ChEBI" id="CHEBI:78536"/>
        <dbReference type="ChEBI" id="CHEBI:456215"/>
        <dbReference type="EC" id="6.1.1.1"/>
    </reaction>
</comment>
<evidence type="ECO:0000256" key="4">
    <source>
        <dbReference type="ARBA" id="ARBA00022840"/>
    </source>
</evidence>
<dbReference type="InterPro" id="IPR014729">
    <property type="entry name" value="Rossmann-like_a/b/a_fold"/>
</dbReference>
<dbReference type="Proteomes" id="UP000054516">
    <property type="component" value="Unassembled WGS sequence"/>
</dbReference>
<dbReference type="Gene3D" id="3.40.50.620">
    <property type="entry name" value="HUPs"/>
    <property type="match status" value="1"/>
</dbReference>
<dbReference type="EC" id="6.1.1.1" evidence="1"/>
<dbReference type="OrthoDB" id="197206at2759"/>
<dbReference type="OMA" id="CTMITRN"/>
<dbReference type="PRINTS" id="PR01040">
    <property type="entry name" value="TRNASYNTHTYR"/>
</dbReference>
<keyword evidence="11" id="KW-1185">Reference proteome</keyword>
<evidence type="ECO:0000256" key="1">
    <source>
        <dbReference type="ARBA" id="ARBA00013160"/>
    </source>
</evidence>
<gene>
    <name evidence="10" type="ORF">SAMD00023353_10900160</name>
</gene>
<reference evidence="10" key="1">
    <citation type="submission" date="2016-03" db="EMBL/GenBank/DDBJ databases">
        <title>Draft genome sequence of Rosellinia necatrix.</title>
        <authorList>
            <person name="Kanematsu S."/>
        </authorList>
    </citation>
    <scope>NUCLEOTIDE SEQUENCE [LARGE SCALE GENOMIC DNA]</scope>
    <source>
        <strain evidence="10">W97</strain>
    </source>
</reference>
<organism evidence="10">
    <name type="scientific">Rosellinia necatrix</name>
    <name type="common">White root-rot fungus</name>
    <dbReference type="NCBI Taxonomy" id="77044"/>
    <lineage>
        <taxon>Eukaryota</taxon>
        <taxon>Fungi</taxon>
        <taxon>Dikarya</taxon>
        <taxon>Ascomycota</taxon>
        <taxon>Pezizomycotina</taxon>
        <taxon>Sordariomycetes</taxon>
        <taxon>Xylariomycetidae</taxon>
        <taxon>Xylariales</taxon>
        <taxon>Xylariaceae</taxon>
        <taxon>Rosellinia</taxon>
    </lineage>
</organism>
<dbReference type="Gene3D" id="1.10.240.10">
    <property type="entry name" value="Tyrosyl-Transfer RNA Synthetase"/>
    <property type="match status" value="1"/>
</dbReference>
<dbReference type="PIRSF" id="PIRSF006588">
    <property type="entry name" value="TyrRS_arch_euk"/>
    <property type="match status" value="1"/>
</dbReference>
<dbReference type="SUPFAM" id="SSF52374">
    <property type="entry name" value="Nucleotidylyl transferase"/>
    <property type="match status" value="1"/>
</dbReference>
<dbReference type="GO" id="GO:0006437">
    <property type="term" value="P:tyrosyl-tRNA aminoacylation"/>
    <property type="evidence" value="ECO:0007669"/>
    <property type="project" value="InterPro"/>
</dbReference>
<dbReference type="AlphaFoldDB" id="A0A1W2TWV2"/>
<keyword evidence="5 9" id="KW-0648">Protein biosynthesis</keyword>
<evidence type="ECO:0000313" key="10">
    <source>
        <dbReference type="EMBL" id="GAP93165.1"/>
    </source>
</evidence>
<keyword evidence="6 9" id="KW-0030">Aminoacyl-tRNA synthetase</keyword>
<sequence>MTSTSLADLHGFLDADKAPEGLLESRAQYDERAIRALPRNVGVNLDKLEFVRGSSYQLTPEFSRDLRRLSEKVSVHNAVKASSETVKSMGEPVMADGIYPMMQLLDEECPDADAEFGGMDQRKTFALSHDTMAKVGFKVRVHLMNPMVPGLAGGKMSSSDAKSKIDLFDDAVMIHKKITKTHCPPGVTQRNVTMAFIQHIILPYSELR</sequence>
<protein>
    <recommendedName>
        <fullName evidence="1">tyrosine--tRNA ligase</fullName>
        <ecNumber evidence="1">6.1.1.1</ecNumber>
    </recommendedName>
    <alternativeName>
        <fullName evidence="7">Tyrosyl-tRNA synthetase</fullName>
    </alternativeName>
</protein>
<evidence type="ECO:0000313" key="11">
    <source>
        <dbReference type="Proteomes" id="UP000054516"/>
    </source>
</evidence>
<keyword evidence="2 9" id="KW-0436">Ligase</keyword>
<evidence type="ECO:0000256" key="7">
    <source>
        <dbReference type="ARBA" id="ARBA00033323"/>
    </source>
</evidence>
<dbReference type="PANTHER" id="PTHR46264">
    <property type="entry name" value="TYROSINE-TRNA LIGASE"/>
    <property type="match status" value="1"/>
</dbReference>
<keyword evidence="3 9" id="KW-0547">Nucleotide-binding</keyword>
<keyword evidence="4 9" id="KW-0067">ATP-binding</keyword>
<dbReference type="STRING" id="77044.A0A1W2TWV2"/>
<dbReference type="InterPro" id="IPR050489">
    <property type="entry name" value="Tyr-tRNA_synthase"/>
</dbReference>
<evidence type="ECO:0000256" key="2">
    <source>
        <dbReference type="ARBA" id="ARBA00022598"/>
    </source>
</evidence>
<dbReference type="EMBL" id="DF977554">
    <property type="protein sequence ID" value="GAP93165.1"/>
    <property type="molecule type" value="Genomic_DNA"/>
</dbReference>
<accession>A0A1W2TWV2</accession>
<dbReference type="InterPro" id="IPR002305">
    <property type="entry name" value="aa-tRNA-synth_Ic"/>
</dbReference>
<evidence type="ECO:0000256" key="3">
    <source>
        <dbReference type="ARBA" id="ARBA00022741"/>
    </source>
</evidence>
<dbReference type="GO" id="GO:0005524">
    <property type="term" value="F:ATP binding"/>
    <property type="evidence" value="ECO:0007669"/>
    <property type="project" value="UniProtKB-KW"/>
</dbReference>